<dbReference type="Proteomes" id="UP000188836">
    <property type="component" value="Unassembled WGS sequence"/>
</dbReference>
<dbReference type="OrthoDB" id="4551722at2"/>
<evidence type="ECO:0008006" key="4">
    <source>
        <dbReference type="Google" id="ProtNLM"/>
    </source>
</evidence>
<comment type="caution">
    <text evidence="2">The sequence shown here is derived from an EMBL/GenBank/DDBJ whole genome shotgun (WGS) entry which is preliminary data.</text>
</comment>
<dbReference type="EMBL" id="MUMY01000007">
    <property type="protein sequence ID" value="ONM48918.1"/>
    <property type="molecule type" value="Genomic_DNA"/>
</dbReference>
<sequence>MLPIATRIAWGTAAAAFLTLAAAPLANAYPAGPWGVEGPCRGLAPHECPAIPSDDGLTWTYAGRALHYDKLGVLVCATSADKPLENIVCEGAMLLVRAVPPTPFGQLLGPQS</sequence>
<keyword evidence="1" id="KW-0732">Signal</keyword>
<accession>A0A1V2THI3</accession>
<proteinExistence type="predicted"/>
<keyword evidence="3" id="KW-1185">Reference proteome</keyword>
<organism evidence="2 3">
    <name type="scientific">Nocardia donostiensis</name>
    <dbReference type="NCBI Taxonomy" id="1538463"/>
    <lineage>
        <taxon>Bacteria</taxon>
        <taxon>Bacillati</taxon>
        <taxon>Actinomycetota</taxon>
        <taxon>Actinomycetes</taxon>
        <taxon>Mycobacteriales</taxon>
        <taxon>Nocardiaceae</taxon>
        <taxon>Nocardia</taxon>
    </lineage>
</organism>
<evidence type="ECO:0000313" key="3">
    <source>
        <dbReference type="Proteomes" id="UP000188836"/>
    </source>
</evidence>
<feature type="signal peptide" evidence="1">
    <location>
        <begin position="1"/>
        <end position="28"/>
    </location>
</feature>
<dbReference type="AlphaFoldDB" id="A0A1V2THI3"/>
<reference evidence="2 3" key="1">
    <citation type="journal article" date="2016" name="Antonie Van Leeuwenhoek">
        <title>Nocardia donostiensis sp. nov., isolated from human respiratory specimens.</title>
        <authorList>
            <person name="Ercibengoa M."/>
            <person name="Bell M."/>
            <person name="Marimon J.M."/>
            <person name="Humrighouse B."/>
            <person name="Klenk H.P."/>
            <person name="Potter G."/>
            <person name="Perez-Trallero E."/>
        </authorList>
    </citation>
    <scope>NUCLEOTIDE SEQUENCE [LARGE SCALE GENOMIC DNA]</scope>
    <source>
        <strain evidence="2 3">X1655</strain>
    </source>
</reference>
<evidence type="ECO:0000313" key="2">
    <source>
        <dbReference type="EMBL" id="ONM48918.1"/>
    </source>
</evidence>
<name>A0A1V2THI3_9NOCA</name>
<gene>
    <name evidence="2" type="ORF">B0T46_10705</name>
</gene>
<evidence type="ECO:0000256" key="1">
    <source>
        <dbReference type="SAM" id="SignalP"/>
    </source>
</evidence>
<protein>
    <recommendedName>
        <fullName evidence="4">Secreted protein</fullName>
    </recommendedName>
</protein>
<feature type="chain" id="PRO_5013273889" description="Secreted protein" evidence="1">
    <location>
        <begin position="29"/>
        <end position="112"/>
    </location>
</feature>
<dbReference type="RefSeq" id="WP_077116398.1">
    <property type="nucleotide sequence ID" value="NZ_LOKT01000005.1"/>
</dbReference>